<dbReference type="EMBL" id="LXQA010094452">
    <property type="protein sequence ID" value="MCI14951.1"/>
    <property type="molecule type" value="Genomic_DNA"/>
</dbReference>
<evidence type="ECO:0000313" key="3">
    <source>
        <dbReference type="Proteomes" id="UP000265520"/>
    </source>
</evidence>
<organism evidence="2 3">
    <name type="scientific">Trifolium medium</name>
    <dbReference type="NCBI Taxonomy" id="97028"/>
    <lineage>
        <taxon>Eukaryota</taxon>
        <taxon>Viridiplantae</taxon>
        <taxon>Streptophyta</taxon>
        <taxon>Embryophyta</taxon>
        <taxon>Tracheophyta</taxon>
        <taxon>Spermatophyta</taxon>
        <taxon>Magnoliopsida</taxon>
        <taxon>eudicotyledons</taxon>
        <taxon>Gunneridae</taxon>
        <taxon>Pentapetalae</taxon>
        <taxon>rosids</taxon>
        <taxon>fabids</taxon>
        <taxon>Fabales</taxon>
        <taxon>Fabaceae</taxon>
        <taxon>Papilionoideae</taxon>
        <taxon>50 kb inversion clade</taxon>
        <taxon>NPAAA clade</taxon>
        <taxon>Hologalegina</taxon>
        <taxon>IRL clade</taxon>
        <taxon>Trifolieae</taxon>
        <taxon>Trifolium</taxon>
    </lineage>
</organism>
<proteinExistence type="predicted"/>
<feature type="non-terminal residue" evidence="2">
    <location>
        <position position="86"/>
    </location>
</feature>
<accession>A0A392PS78</accession>
<name>A0A392PS78_9FABA</name>
<protein>
    <submittedName>
        <fullName evidence="2">LTV1-like protein</fullName>
    </submittedName>
</protein>
<sequence>MMNRSLNNEHVLQVSDYSTVADAFGPLDGGLNGATGVHSAGEQPRPRRLLDVQFDLLESQEYRSDDHSDGDDDDNYGDYEENYQAE</sequence>
<comment type="caution">
    <text evidence="2">The sequence shown here is derived from an EMBL/GenBank/DDBJ whole genome shotgun (WGS) entry which is preliminary data.</text>
</comment>
<keyword evidence="3" id="KW-1185">Reference proteome</keyword>
<dbReference type="Proteomes" id="UP000265520">
    <property type="component" value="Unassembled WGS sequence"/>
</dbReference>
<evidence type="ECO:0000313" key="2">
    <source>
        <dbReference type="EMBL" id="MCI14951.1"/>
    </source>
</evidence>
<feature type="region of interest" description="Disordered" evidence="1">
    <location>
        <begin position="22"/>
        <end position="86"/>
    </location>
</feature>
<reference evidence="2 3" key="1">
    <citation type="journal article" date="2018" name="Front. Plant Sci.">
        <title>Red Clover (Trifolium pratense) and Zigzag Clover (T. medium) - A Picture of Genomic Similarities and Differences.</title>
        <authorList>
            <person name="Dluhosova J."/>
            <person name="Istvanek J."/>
            <person name="Nedelnik J."/>
            <person name="Repkova J."/>
        </authorList>
    </citation>
    <scope>NUCLEOTIDE SEQUENCE [LARGE SCALE GENOMIC DNA]</scope>
    <source>
        <strain evidence="3">cv. 10/8</strain>
        <tissue evidence="2">Leaf</tissue>
    </source>
</reference>
<evidence type="ECO:0000256" key="1">
    <source>
        <dbReference type="SAM" id="MobiDB-lite"/>
    </source>
</evidence>
<feature type="compositionally biased region" description="Acidic residues" evidence="1">
    <location>
        <begin position="68"/>
        <end position="86"/>
    </location>
</feature>
<dbReference type="AlphaFoldDB" id="A0A392PS78"/>